<dbReference type="GO" id="GO:0016413">
    <property type="term" value="F:O-acetyltransferase activity"/>
    <property type="evidence" value="ECO:0007669"/>
    <property type="project" value="InterPro"/>
</dbReference>
<dbReference type="PaxDb" id="2903-EOD40673"/>
<organism evidence="5 6">
    <name type="scientific">Emiliania huxleyi (strain CCMP1516)</name>
    <dbReference type="NCBI Taxonomy" id="280463"/>
    <lineage>
        <taxon>Eukaryota</taxon>
        <taxon>Haptista</taxon>
        <taxon>Haptophyta</taxon>
        <taxon>Prymnesiophyceae</taxon>
        <taxon>Isochrysidales</taxon>
        <taxon>Noelaerhabdaceae</taxon>
        <taxon>Emiliania</taxon>
    </lineage>
</organism>
<dbReference type="HOGENOM" id="CLU_427918_0_0_1"/>
<evidence type="ECO:0000259" key="4">
    <source>
        <dbReference type="Pfam" id="PF13839"/>
    </source>
</evidence>
<dbReference type="AlphaFoldDB" id="A0A0D3KY38"/>
<proteinExistence type="inferred from homology"/>
<name>A0A0D3KY38_EMIH1</name>
<evidence type="ECO:0000256" key="2">
    <source>
        <dbReference type="SAM" id="MobiDB-lite"/>
    </source>
</evidence>
<dbReference type="PANTHER" id="PTHR32285">
    <property type="entry name" value="PROTEIN TRICHOME BIREFRINGENCE-LIKE 9-RELATED"/>
    <property type="match status" value="1"/>
</dbReference>
<dbReference type="Proteomes" id="UP000013827">
    <property type="component" value="Unassembled WGS sequence"/>
</dbReference>
<dbReference type="InterPro" id="IPR026057">
    <property type="entry name" value="TBL_C"/>
</dbReference>
<keyword evidence="3" id="KW-0472">Membrane</keyword>
<dbReference type="GeneID" id="17285943"/>
<dbReference type="Pfam" id="PF13839">
    <property type="entry name" value="PC-Esterase"/>
    <property type="match status" value="1"/>
</dbReference>
<feature type="region of interest" description="Disordered" evidence="2">
    <location>
        <begin position="1"/>
        <end position="32"/>
    </location>
</feature>
<accession>A0A0D3KY38</accession>
<feature type="region of interest" description="Disordered" evidence="2">
    <location>
        <begin position="159"/>
        <end position="180"/>
    </location>
</feature>
<dbReference type="KEGG" id="ehx:EMIHUDRAFT_108349"/>
<reference evidence="6" key="1">
    <citation type="journal article" date="2013" name="Nature">
        <title>Pan genome of the phytoplankton Emiliania underpins its global distribution.</title>
        <authorList>
            <person name="Read B.A."/>
            <person name="Kegel J."/>
            <person name="Klute M.J."/>
            <person name="Kuo A."/>
            <person name="Lefebvre S.C."/>
            <person name="Maumus F."/>
            <person name="Mayer C."/>
            <person name="Miller J."/>
            <person name="Monier A."/>
            <person name="Salamov A."/>
            <person name="Young J."/>
            <person name="Aguilar M."/>
            <person name="Claverie J.M."/>
            <person name="Frickenhaus S."/>
            <person name="Gonzalez K."/>
            <person name="Herman E.K."/>
            <person name="Lin Y.C."/>
            <person name="Napier J."/>
            <person name="Ogata H."/>
            <person name="Sarno A.F."/>
            <person name="Shmutz J."/>
            <person name="Schroeder D."/>
            <person name="de Vargas C."/>
            <person name="Verret F."/>
            <person name="von Dassow P."/>
            <person name="Valentin K."/>
            <person name="Van de Peer Y."/>
            <person name="Wheeler G."/>
            <person name="Dacks J.B."/>
            <person name="Delwiche C.F."/>
            <person name="Dyhrman S.T."/>
            <person name="Glockner G."/>
            <person name="John U."/>
            <person name="Richards T."/>
            <person name="Worden A.Z."/>
            <person name="Zhang X."/>
            <person name="Grigoriev I.V."/>
            <person name="Allen A.E."/>
            <person name="Bidle K."/>
            <person name="Borodovsky M."/>
            <person name="Bowler C."/>
            <person name="Brownlee C."/>
            <person name="Cock J.M."/>
            <person name="Elias M."/>
            <person name="Gladyshev V.N."/>
            <person name="Groth M."/>
            <person name="Guda C."/>
            <person name="Hadaegh A."/>
            <person name="Iglesias-Rodriguez M.D."/>
            <person name="Jenkins J."/>
            <person name="Jones B.M."/>
            <person name="Lawson T."/>
            <person name="Leese F."/>
            <person name="Lindquist E."/>
            <person name="Lobanov A."/>
            <person name="Lomsadze A."/>
            <person name="Malik S.B."/>
            <person name="Marsh M.E."/>
            <person name="Mackinder L."/>
            <person name="Mock T."/>
            <person name="Mueller-Roeber B."/>
            <person name="Pagarete A."/>
            <person name="Parker M."/>
            <person name="Probert I."/>
            <person name="Quesneville H."/>
            <person name="Raines C."/>
            <person name="Rensing S.A."/>
            <person name="Riano-Pachon D.M."/>
            <person name="Richier S."/>
            <person name="Rokitta S."/>
            <person name="Shiraiwa Y."/>
            <person name="Soanes D.M."/>
            <person name="van der Giezen M."/>
            <person name="Wahlund T.M."/>
            <person name="Williams B."/>
            <person name="Wilson W."/>
            <person name="Wolfe G."/>
            <person name="Wurch L.L."/>
        </authorList>
    </citation>
    <scope>NUCLEOTIDE SEQUENCE</scope>
</reference>
<feature type="transmembrane region" description="Helical" evidence="3">
    <location>
        <begin position="112"/>
        <end position="133"/>
    </location>
</feature>
<evidence type="ECO:0000256" key="3">
    <source>
        <dbReference type="SAM" id="Phobius"/>
    </source>
</evidence>
<dbReference type="EnsemblProtists" id="EOD40673">
    <property type="protein sequence ID" value="EOD40673"/>
    <property type="gene ID" value="EMIHUDRAFT_108349"/>
</dbReference>
<dbReference type="InterPro" id="IPR029962">
    <property type="entry name" value="TBL"/>
</dbReference>
<comment type="similarity">
    <text evidence="1">Belongs to the PC-esterase family. TBL subfamily.</text>
</comment>
<evidence type="ECO:0000313" key="5">
    <source>
        <dbReference type="EnsemblProtists" id="EOD40673"/>
    </source>
</evidence>
<protein>
    <recommendedName>
        <fullName evidence="4">Trichome birefringence-like C-terminal domain-containing protein</fullName>
    </recommendedName>
</protein>
<dbReference type="PANTHER" id="PTHR32285:SF48">
    <property type="entry name" value="PROTEIN TRICHOME BIREFRINGENCE-LIKE 19"/>
    <property type="match status" value="1"/>
</dbReference>
<keyword evidence="3" id="KW-1133">Transmembrane helix</keyword>
<dbReference type="RefSeq" id="XP_005793102.1">
    <property type="nucleotide sequence ID" value="XM_005793045.1"/>
</dbReference>
<reference evidence="5" key="2">
    <citation type="submission" date="2024-10" db="UniProtKB">
        <authorList>
            <consortium name="EnsemblProtists"/>
        </authorList>
    </citation>
    <scope>IDENTIFICATION</scope>
</reference>
<evidence type="ECO:0000256" key="1">
    <source>
        <dbReference type="ARBA" id="ARBA00007727"/>
    </source>
</evidence>
<keyword evidence="3" id="KW-0812">Transmembrane</keyword>
<evidence type="ECO:0000313" key="6">
    <source>
        <dbReference type="Proteomes" id="UP000013827"/>
    </source>
</evidence>
<sequence length="640" mass="68831">MATARRRLARSAGEATRAAPAPPIRRAQTEPAPRTVQLLRISTSCEPMSRAEAAHSKLTLLPRVSVSIEGGRDSIRAGAPSPRRSLTIAVKRHRHHEGVIATTTVSIDLRRLMLWAVALSLIASSAAYTTAVVTDPEAANGRSDARELRELRGLDEAGEWRRRHGGAHSGGRGKSSSSGWWWRRATESAPTSDGALNANGRACDASQPAVGHWVPLPEPPYALPTSAFQRLKGKAIPDEKLAGSMAGPTCSLAKPSRPHFEWEAEGCELAPFERETACALLRSRGIRQVLIVGDSLSAQFFVSFTMLLEGEEGFGPPRPAEHKKLRGNMLFDAAASVCDDEVRVSLQRNDLLALSCSGLETGIFKACDGSILTAPWGTRAVHDADLVILGSGMHYPSLPLKIKNQSAPGLASEFFARNLNHTLTTLIAHRAVAELRNGSSHPSSIVVVGPPVPVPACNTFASPVHPAEALLASSESASKFAASWRDVHRLNAAARWLALRHGATFLDVSTFTQTRPDAAVGSYGRGSAKVVDCVHSCQPGPLDTWVRLLVHALRERPDTASPAQPEARWFLVPRSEWLEKGGCAFEQNYPGCHNTHRLPGPAPYYCISAAPWFPFGRCAQGGAAAVTIVAKQCEKRGGWF</sequence>
<keyword evidence="6" id="KW-1185">Reference proteome</keyword>
<feature type="domain" description="Trichome birefringence-like C-terminal" evidence="4">
    <location>
        <begin position="284"/>
        <end position="551"/>
    </location>
</feature>